<protein>
    <submittedName>
        <fullName evidence="6">Phosphoserine phosphatase RsbU</fullName>
        <ecNumber evidence="6">3.1.3.3</ecNumber>
    </submittedName>
</protein>
<evidence type="ECO:0000259" key="4">
    <source>
        <dbReference type="PROSITE" id="PS50885"/>
    </source>
</evidence>
<keyword evidence="7" id="KW-1185">Reference proteome</keyword>
<sequence>MKRIPTPQFWRRLPLARQLLLAVNSFLLILVATFLVVDHRLRIRREVQQTRIALAEEAKTLYESAVAIDDSGSDAVQKLVDSVCARMNSQDSPGHHIALRWQGQNLQAQSHGRASSDMFDAMMAAATGNPNSMPMAESMVVGSFDGPAGRVYVSEKRSNILAVAREALFRQMIAVLLGGVIAAALVSLVIRQIVTKPMRRMEASLQRIGSGDLNAHVDVHSCRELAYLGEQINEMRAKLDAVEQDRRVHMEKAKSIQQNLRPKSQALEGVQVAELFEPADDVGGDYYDVIQLSDGSTLLCVADVSGHGVPAAMAATLLKSFVTDAAKLSNRPAEILDHVNRKYYEYVVMGHFATMVLVRVDSLRRQVVYANAGHELPFIQSGDGPVERLEHSDLILGVEDSTTYEDHSVNVCEGTKIVIVSDGVTEAFNPSEDQFGTGRVESVVSVGSGDDAKSLVRRFASELHQFREGRAAFDDTTLLVAQVG</sequence>
<dbReference type="InterPro" id="IPR001932">
    <property type="entry name" value="PPM-type_phosphatase-like_dom"/>
</dbReference>
<dbReference type="InterPro" id="IPR052016">
    <property type="entry name" value="Bact_Sigma-Reg"/>
</dbReference>
<dbReference type="CDD" id="cd06225">
    <property type="entry name" value="HAMP"/>
    <property type="match status" value="1"/>
</dbReference>
<keyword evidence="3" id="KW-0812">Transmembrane</keyword>
<dbReference type="Proteomes" id="UP000318081">
    <property type="component" value="Chromosome"/>
</dbReference>
<reference evidence="6 7" key="1">
    <citation type="submission" date="2019-02" db="EMBL/GenBank/DDBJ databases">
        <title>Deep-cultivation of Planctomycetes and their phenomic and genomic characterization uncovers novel biology.</title>
        <authorList>
            <person name="Wiegand S."/>
            <person name="Jogler M."/>
            <person name="Boedeker C."/>
            <person name="Pinto D."/>
            <person name="Vollmers J."/>
            <person name="Rivas-Marin E."/>
            <person name="Kohn T."/>
            <person name="Peeters S.H."/>
            <person name="Heuer A."/>
            <person name="Rast P."/>
            <person name="Oberbeckmann S."/>
            <person name="Bunk B."/>
            <person name="Jeske O."/>
            <person name="Meyerdierks A."/>
            <person name="Storesund J.E."/>
            <person name="Kallscheuer N."/>
            <person name="Luecker S."/>
            <person name="Lage O.M."/>
            <person name="Pohl T."/>
            <person name="Merkel B.J."/>
            <person name="Hornburger P."/>
            <person name="Mueller R.-W."/>
            <person name="Bruemmer F."/>
            <person name="Labrenz M."/>
            <person name="Spormann A.M."/>
            <person name="Op den Camp H."/>
            <person name="Overmann J."/>
            <person name="Amann R."/>
            <person name="Jetten M.S.M."/>
            <person name="Mascher T."/>
            <person name="Medema M.H."/>
            <person name="Devos D.P."/>
            <person name="Kaster A.-K."/>
            <person name="Ovreas L."/>
            <person name="Rohde M."/>
            <person name="Galperin M.Y."/>
            <person name="Jogler C."/>
        </authorList>
    </citation>
    <scope>NUCLEOTIDE SEQUENCE [LARGE SCALE GENOMIC DNA]</scope>
    <source>
        <strain evidence="6 7">TBK1r</strain>
    </source>
</reference>
<feature type="transmembrane region" description="Helical" evidence="3">
    <location>
        <begin position="15"/>
        <end position="37"/>
    </location>
</feature>
<accession>A0ABX5XT12</accession>
<dbReference type="PROSITE" id="PS51746">
    <property type="entry name" value="PPM_2"/>
    <property type="match status" value="1"/>
</dbReference>
<evidence type="ECO:0000256" key="3">
    <source>
        <dbReference type="SAM" id="Phobius"/>
    </source>
</evidence>
<dbReference type="PANTHER" id="PTHR43156:SF2">
    <property type="entry name" value="STAGE II SPORULATION PROTEIN E"/>
    <property type="match status" value="1"/>
</dbReference>
<dbReference type="PANTHER" id="PTHR43156">
    <property type="entry name" value="STAGE II SPORULATION PROTEIN E-RELATED"/>
    <property type="match status" value="1"/>
</dbReference>
<evidence type="ECO:0000259" key="5">
    <source>
        <dbReference type="PROSITE" id="PS51746"/>
    </source>
</evidence>
<keyword evidence="3" id="KW-1133">Transmembrane helix</keyword>
<feature type="transmembrane region" description="Helical" evidence="3">
    <location>
        <begin position="167"/>
        <end position="190"/>
    </location>
</feature>
<dbReference type="Pfam" id="PF07228">
    <property type="entry name" value="SpoIIE"/>
    <property type="match status" value="1"/>
</dbReference>
<gene>
    <name evidence="6" type="primary">rsbU_2</name>
    <name evidence="6" type="ORF">TBK1r_27180</name>
</gene>
<dbReference type="GO" id="GO:0016787">
    <property type="term" value="F:hydrolase activity"/>
    <property type="evidence" value="ECO:0007669"/>
    <property type="project" value="UniProtKB-KW"/>
</dbReference>
<feature type="coiled-coil region" evidence="2">
    <location>
        <begin position="225"/>
        <end position="259"/>
    </location>
</feature>
<name>A0ABX5XT12_9BACT</name>
<dbReference type="PROSITE" id="PS50885">
    <property type="entry name" value="HAMP"/>
    <property type="match status" value="1"/>
</dbReference>
<dbReference type="EC" id="3.1.3.3" evidence="6"/>
<proteinExistence type="predicted"/>
<keyword evidence="1 6" id="KW-0378">Hydrolase</keyword>
<dbReference type="Pfam" id="PF00672">
    <property type="entry name" value="HAMP"/>
    <property type="match status" value="1"/>
</dbReference>
<dbReference type="SMART" id="SM00331">
    <property type="entry name" value="PP2C_SIG"/>
    <property type="match status" value="1"/>
</dbReference>
<feature type="domain" description="HAMP" evidence="4">
    <location>
        <begin position="192"/>
        <end position="244"/>
    </location>
</feature>
<dbReference type="InterPro" id="IPR003660">
    <property type="entry name" value="HAMP_dom"/>
</dbReference>
<feature type="domain" description="PPM-type phosphatase" evidence="5">
    <location>
        <begin position="264"/>
        <end position="483"/>
    </location>
</feature>
<keyword evidence="2" id="KW-0175">Coiled coil</keyword>
<dbReference type="SUPFAM" id="SSF158472">
    <property type="entry name" value="HAMP domain-like"/>
    <property type="match status" value="1"/>
</dbReference>
<evidence type="ECO:0000313" key="6">
    <source>
        <dbReference type="EMBL" id="QDV83776.1"/>
    </source>
</evidence>
<evidence type="ECO:0000256" key="2">
    <source>
        <dbReference type="SAM" id="Coils"/>
    </source>
</evidence>
<dbReference type="Gene3D" id="6.10.340.10">
    <property type="match status" value="1"/>
</dbReference>
<dbReference type="InterPro" id="IPR036457">
    <property type="entry name" value="PPM-type-like_dom_sf"/>
</dbReference>
<evidence type="ECO:0000313" key="7">
    <source>
        <dbReference type="Proteomes" id="UP000318081"/>
    </source>
</evidence>
<organism evidence="6 7">
    <name type="scientific">Stieleria magnilauensis</name>
    <dbReference type="NCBI Taxonomy" id="2527963"/>
    <lineage>
        <taxon>Bacteria</taxon>
        <taxon>Pseudomonadati</taxon>
        <taxon>Planctomycetota</taxon>
        <taxon>Planctomycetia</taxon>
        <taxon>Pirellulales</taxon>
        <taxon>Pirellulaceae</taxon>
        <taxon>Stieleria</taxon>
    </lineage>
</organism>
<dbReference type="SUPFAM" id="SSF81606">
    <property type="entry name" value="PP2C-like"/>
    <property type="match status" value="1"/>
</dbReference>
<dbReference type="EMBL" id="CP036432">
    <property type="protein sequence ID" value="QDV83776.1"/>
    <property type="molecule type" value="Genomic_DNA"/>
</dbReference>
<evidence type="ECO:0000256" key="1">
    <source>
        <dbReference type="ARBA" id="ARBA00022801"/>
    </source>
</evidence>
<dbReference type="SMART" id="SM00304">
    <property type="entry name" value="HAMP"/>
    <property type="match status" value="1"/>
</dbReference>
<keyword evidence="3" id="KW-0472">Membrane</keyword>
<dbReference type="Gene3D" id="3.60.40.10">
    <property type="entry name" value="PPM-type phosphatase domain"/>
    <property type="match status" value="1"/>
</dbReference>